<organism evidence="1 2">
    <name type="scientific">Pieris macdunnoughi</name>
    <dbReference type="NCBI Taxonomy" id="345717"/>
    <lineage>
        <taxon>Eukaryota</taxon>
        <taxon>Metazoa</taxon>
        <taxon>Ecdysozoa</taxon>
        <taxon>Arthropoda</taxon>
        <taxon>Hexapoda</taxon>
        <taxon>Insecta</taxon>
        <taxon>Pterygota</taxon>
        <taxon>Neoptera</taxon>
        <taxon>Endopterygota</taxon>
        <taxon>Lepidoptera</taxon>
        <taxon>Glossata</taxon>
        <taxon>Ditrysia</taxon>
        <taxon>Papilionoidea</taxon>
        <taxon>Pieridae</taxon>
        <taxon>Pierinae</taxon>
        <taxon>Pieris</taxon>
    </lineage>
</organism>
<evidence type="ECO:0000313" key="1">
    <source>
        <dbReference type="EMBL" id="CAF4895539.1"/>
    </source>
</evidence>
<sequence length="112" mass="12744">MQATVESVSSSLIDRLDTHQYTCTVNVHGTHANRTGWRTHAHEAVCARQRRISYRPPDPARVPLARPVALLPELRRIVTRLDMPLSARPTHTITISSWRSKLSMSALDQIFY</sequence>
<evidence type="ECO:0000313" key="2">
    <source>
        <dbReference type="Proteomes" id="UP000663880"/>
    </source>
</evidence>
<dbReference type="AlphaFoldDB" id="A0A821UVE3"/>
<dbReference type="Proteomes" id="UP000663880">
    <property type="component" value="Unassembled WGS sequence"/>
</dbReference>
<accession>A0A821UVE3</accession>
<dbReference type="EMBL" id="CAJOBZ010000033">
    <property type="protein sequence ID" value="CAF4895539.1"/>
    <property type="molecule type" value="Genomic_DNA"/>
</dbReference>
<dbReference type="OrthoDB" id="7343440at2759"/>
<name>A0A821UVE3_9NEOP</name>
<protein>
    <submittedName>
        <fullName evidence="1">Uncharacterized protein</fullName>
    </submittedName>
</protein>
<gene>
    <name evidence="1" type="ORF">PMACD_LOCUS10847</name>
</gene>
<comment type="caution">
    <text evidence="1">The sequence shown here is derived from an EMBL/GenBank/DDBJ whole genome shotgun (WGS) entry which is preliminary data.</text>
</comment>
<proteinExistence type="predicted"/>
<reference evidence="1" key="1">
    <citation type="submission" date="2021-02" db="EMBL/GenBank/DDBJ databases">
        <authorList>
            <person name="Steward A R."/>
        </authorList>
    </citation>
    <scope>NUCLEOTIDE SEQUENCE</scope>
</reference>
<keyword evidence="2" id="KW-1185">Reference proteome</keyword>